<evidence type="ECO:0000259" key="3">
    <source>
        <dbReference type="Pfam" id="PF02275"/>
    </source>
</evidence>
<evidence type="ECO:0000313" key="5">
    <source>
        <dbReference type="Proteomes" id="UP000777303"/>
    </source>
</evidence>
<evidence type="ECO:0000256" key="2">
    <source>
        <dbReference type="ARBA" id="ARBA00022801"/>
    </source>
</evidence>
<dbReference type="InterPro" id="IPR052193">
    <property type="entry name" value="Peptidase_C59"/>
</dbReference>
<comment type="caution">
    <text evidence="4">The sequence shown here is derived from an EMBL/GenBank/DDBJ whole genome shotgun (WGS) entry which is preliminary data.</text>
</comment>
<evidence type="ECO:0000256" key="1">
    <source>
        <dbReference type="ARBA" id="ARBA00006625"/>
    </source>
</evidence>
<reference evidence="4" key="1">
    <citation type="journal article" date="2021" name="PeerJ">
        <title>Extensive microbial diversity within the chicken gut microbiome revealed by metagenomics and culture.</title>
        <authorList>
            <person name="Gilroy R."/>
            <person name="Ravi A."/>
            <person name="Getino M."/>
            <person name="Pursley I."/>
            <person name="Horton D.L."/>
            <person name="Alikhan N.F."/>
            <person name="Baker D."/>
            <person name="Gharbi K."/>
            <person name="Hall N."/>
            <person name="Watson M."/>
            <person name="Adriaenssens E.M."/>
            <person name="Foster-Nyarko E."/>
            <person name="Jarju S."/>
            <person name="Secka A."/>
            <person name="Antonio M."/>
            <person name="Oren A."/>
            <person name="Chaudhuri R.R."/>
            <person name="La Ragione R."/>
            <person name="Hildebrand F."/>
            <person name="Pallen M.J."/>
        </authorList>
    </citation>
    <scope>NUCLEOTIDE SEQUENCE</scope>
    <source>
        <strain evidence="4">F6-6636</strain>
    </source>
</reference>
<accession>A0A948TJH2</accession>
<keyword evidence="2 4" id="KW-0378">Hydrolase</keyword>
<organism evidence="4 5">
    <name type="scientific">Candidatus Paralactobacillus gallistercoris</name>
    <dbReference type="NCBI Taxonomy" id="2838724"/>
    <lineage>
        <taxon>Bacteria</taxon>
        <taxon>Bacillati</taxon>
        <taxon>Bacillota</taxon>
        <taxon>Bacilli</taxon>
        <taxon>Lactobacillales</taxon>
        <taxon>Lactobacillaceae</taxon>
        <taxon>Lactobacillus</taxon>
    </lineage>
</organism>
<feature type="domain" description="Choloylglycine hydrolase/NAAA C-terminal" evidence="3">
    <location>
        <begin position="17"/>
        <end position="343"/>
    </location>
</feature>
<dbReference type="InterPro" id="IPR029055">
    <property type="entry name" value="Ntn_hydrolases_N"/>
</dbReference>
<dbReference type="SUPFAM" id="SSF56235">
    <property type="entry name" value="N-terminal nucleophile aminohydrolases (Ntn hydrolases)"/>
    <property type="match status" value="1"/>
</dbReference>
<name>A0A948TJH2_9LACO</name>
<sequence>MSYQSAQQASQQLTAGCSSIAWETNDNKHLWGRNYDYNTIAASDVIVMPRQYQYYTAGDYYDKNLDKHNLVNSKYAVTGVGTLGMKTTPLFYEGINEKGLMGGQLFYAGYAYFPQTVQPHTLPLNPGYAVTHILAQCATNDDVIKLLTKQVTCIDQALVGGKATVHWVFTDRSGESIIIEPDRTGIHIYRHTAGVMTNSPDYPWHKQNLLTYLNVQNDEFPDRNMNGITVKKPFKGTGALGLPGDFTSQSRFIRASFLKYFGVKGKDEAEGIAYLFRFLDNVAMPLGMVKVNDKHDLSAYDISIYSAAMCSESLRFYWRTYRDCKLYSIDLNKELDNQEIKTFPLHEDPEFTMMN</sequence>
<gene>
    <name evidence="4" type="ORF">H9901_01815</name>
</gene>
<dbReference type="Proteomes" id="UP000777303">
    <property type="component" value="Unassembled WGS sequence"/>
</dbReference>
<dbReference type="Pfam" id="PF02275">
    <property type="entry name" value="CBAH"/>
    <property type="match status" value="1"/>
</dbReference>
<protein>
    <submittedName>
        <fullName evidence="4">Linear amide C-N hydrolase</fullName>
    </submittedName>
</protein>
<comment type="similarity">
    <text evidence="1">Belongs to the peptidase C59 family.</text>
</comment>
<dbReference type="AlphaFoldDB" id="A0A948TJH2"/>
<dbReference type="GO" id="GO:0016787">
    <property type="term" value="F:hydrolase activity"/>
    <property type="evidence" value="ECO:0007669"/>
    <property type="project" value="UniProtKB-KW"/>
</dbReference>
<evidence type="ECO:0000313" key="4">
    <source>
        <dbReference type="EMBL" id="MBU3851422.1"/>
    </source>
</evidence>
<reference evidence="4" key="2">
    <citation type="submission" date="2021-04" db="EMBL/GenBank/DDBJ databases">
        <authorList>
            <person name="Gilroy R."/>
        </authorList>
    </citation>
    <scope>NUCLEOTIDE SEQUENCE</scope>
    <source>
        <strain evidence="4">F6-6636</strain>
    </source>
</reference>
<proteinExistence type="inferred from homology"/>
<dbReference type="PANTHER" id="PTHR35527">
    <property type="entry name" value="CHOLOYLGLYCINE HYDROLASE"/>
    <property type="match status" value="1"/>
</dbReference>
<dbReference type="InterPro" id="IPR029132">
    <property type="entry name" value="CBAH/NAAA_C"/>
</dbReference>
<dbReference type="EMBL" id="JAHLFS010000024">
    <property type="protein sequence ID" value="MBU3851422.1"/>
    <property type="molecule type" value="Genomic_DNA"/>
</dbReference>
<dbReference type="PANTHER" id="PTHR35527:SF2">
    <property type="entry name" value="HYDROLASE"/>
    <property type="match status" value="1"/>
</dbReference>
<dbReference type="Gene3D" id="3.60.60.10">
    <property type="entry name" value="Penicillin V Acylase, Chain A"/>
    <property type="match status" value="1"/>
</dbReference>